<evidence type="ECO:0000313" key="2">
    <source>
        <dbReference type="EMBL" id="KEQ90397.1"/>
    </source>
</evidence>
<dbReference type="OrthoDB" id="3946768at2759"/>
<evidence type="ECO:0008006" key="4">
    <source>
        <dbReference type="Google" id="ProtNLM"/>
    </source>
</evidence>
<dbReference type="PANTHER" id="PTHR36578:SF1">
    <property type="entry name" value="APPLE DOMAIN-CONTAINING PROTEIN"/>
    <property type="match status" value="1"/>
</dbReference>
<dbReference type="GeneID" id="25369145"/>
<dbReference type="HOGENOM" id="CLU_259669_0_0_1"/>
<protein>
    <recommendedName>
        <fullName evidence="4">Apple domain-containing protein</fullName>
    </recommendedName>
</protein>
<dbReference type="Proteomes" id="UP000030641">
    <property type="component" value="Unassembled WGS sequence"/>
</dbReference>
<reference evidence="2 3" key="1">
    <citation type="journal article" date="2014" name="BMC Genomics">
        <title>Genome sequencing of four Aureobasidium pullulans varieties: biotechnological potential, stress tolerance, and description of new species.</title>
        <authorList>
            <person name="Gostin Ar C."/>
            <person name="Ohm R.A."/>
            <person name="Kogej T."/>
            <person name="Sonjak S."/>
            <person name="Turk M."/>
            <person name="Zajc J."/>
            <person name="Zalar P."/>
            <person name="Grube M."/>
            <person name="Sun H."/>
            <person name="Han J."/>
            <person name="Sharma A."/>
            <person name="Chiniquy J."/>
            <person name="Ngan C.Y."/>
            <person name="Lipzen A."/>
            <person name="Barry K."/>
            <person name="Grigoriev I.V."/>
            <person name="Gunde-Cimerman N."/>
        </authorList>
    </citation>
    <scope>NUCLEOTIDE SEQUENCE [LARGE SCALE GENOMIC DNA]</scope>
    <source>
        <strain evidence="2 3">EXF-2481</strain>
    </source>
</reference>
<dbReference type="RefSeq" id="XP_013338893.1">
    <property type="nucleotide sequence ID" value="XM_013483439.1"/>
</dbReference>
<proteinExistence type="predicted"/>
<sequence>MRISILLAGVFSLVTGLPAPQDIDLEYVAEQPDPTYTIDVIGAASQVVTYDAVSIAAEITAGLSAVSIAVSDVATSINIAKRTAGACASLPAGATGAPSMSSDSASAFAANPTFVAIASSASTPSGYKKTFTNSNASALSYGFLGFSSLDTYDPQTCSQSCDTTPGCMGFNIYFERDPSIMPAAACPNPQSVTSIVCSLWGGPLSAGTAANFGKTIAGFTTVIAGSNAYVKTAVIGAQGYSQPVNLGASAINAPYDAQGYNTYMGFKLFTTGVFNISLCAAYCDAQTVYNVAHPPSDKSPAQKCHFFNTYILYKNSASNVQGQYCVIYSEVWNQSYATNTGSWYGSDHYMIDASYTAYSLADQGPSPVSGDRDGAIGQASKEITWSKLQPYCSALVGNSGSGTPLSVPAGLAKYPASVVDAACSLQVTSAQKSASSSGSSQSSSFIGSSMLSVSAVSSGSSTVSSFLSSSSSALASSSALTGSSANTFSPAVTSTSSSISSTLSSSPSVTTSSHPLSGAGLGFVVTVPTSLNSLAMSYYTQMTSGIKYNSQGTISGSLKDATKSSTFPAVTADLSDNSAQPSLRAQLQNVGLPSFDATVQDVQSALDNALGANTTSDDGGDYENWFSSDDSPVTNMTERGTSRLSKRITSEEFWNGVDTWVCNDLVTSLSEKIEAACKVKEGVEAIVCLANNCLDKAASPPPPVEYPFDQSYSFSLQSYKNQPVFSDGVSELRCADCAMDVSNLRIRGTIVINMQTSTVVSSTMTLNQDSVQRFSMGITTLAASKGSWSHVWSAQPFGGVTAPGVFTVSPSIYYGIGATWSTNGQTKFDFSSKSTMSGASVEFDAVGGYTRNEQNWAPTLDVSQPVLYGQSATLIPFTQSSIQIGLSVLGNNIPNAIVVNSQVSLGFTSNYVTMAKLGHTKCGAGQLQSSTYNKIVNTVNLQGQSHSLFSFSRSTAPVCSDASIDPPSSFQIADLQRAAGAGSFCSSFIKYQPATVNVTSIKTVIKATSTGTVIGSGTTTITPSALTSTVVVTSSVSTYPSLIKRFVPASTANSQPDLVARRVVPTPTILSTWIPQQVSAACLYIATGLAQATITQSLVVSSGVTTVTAQATVTAAVPTTTITSTLYVPAATPYELVSNSKISSDPAQAMEWSFTGGAINSCRVVDVYSSRGKLQYVSGQKTVCDPATMQLAGSARSGSYLKVLTDLEPGWPYNFTLWAGFSSTTDTCNVSYYLDDALITTYSPTNTDTKPADPTVAQIIYAVVHGLPAPVASVGFKYLWNQDGPYQVVPTKSSQTLKITMTCLQDGGYAEFGKVSFNGPGTW</sequence>
<evidence type="ECO:0000313" key="3">
    <source>
        <dbReference type="Proteomes" id="UP000030641"/>
    </source>
</evidence>
<dbReference type="InParanoid" id="A0A074Y849"/>
<feature type="signal peptide" evidence="1">
    <location>
        <begin position="1"/>
        <end position="16"/>
    </location>
</feature>
<keyword evidence="1" id="KW-0732">Signal</keyword>
<feature type="chain" id="PRO_5001702963" description="Apple domain-containing protein" evidence="1">
    <location>
        <begin position="17"/>
        <end position="1323"/>
    </location>
</feature>
<keyword evidence="3" id="KW-1185">Reference proteome</keyword>
<dbReference type="STRING" id="1043005.A0A074Y849"/>
<organism evidence="2 3">
    <name type="scientific">Aureobasidium subglaciale (strain EXF-2481)</name>
    <name type="common">Aureobasidium pullulans var. subglaciale</name>
    <dbReference type="NCBI Taxonomy" id="1043005"/>
    <lineage>
        <taxon>Eukaryota</taxon>
        <taxon>Fungi</taxon>
        <taxon>Dikarya</taxon>
        <taxon>Ascomycota</taxon>
        <taxon>Pezizomycotina</taxon>
        <taxon>Dothideomycetes</taxon>
        <taxon>Dothideomycetidae</taxon>
        <taxon>Dothideales</taxon>
        <taxon>Saccotheciaceae</taxon>
        <taxon>Aureobasidium</taxon>
    </lineage>
</organism>
<dbReference type="EMBL" id="KL584792">
    <property type="protein sequence ID" value="KEQ90397.1"/>
    <property type="molecule type" value="Genomic_DNA"/>
</dbReference>
<evidence type="ECO:0000256" key="1">
    <source>
        <dbReference type="SAM" id="SignalP"/>
    </source>
</evidence>
<gene>
    <name evidence="2" type="ORF">AUEXF2481DRAFT_571071</name>
</gene>
<name>A0A074Y849_AURSE</name>
<dbReference type="PANTHER" id="PTHR36578">
    <property type="entry name" value="CHROMOSOME 15, WHOLE GENOME SHOTGUN SEQUENCE"/>
    <property type="match status" value="1"/>
</dbReference>
<accession>A0A074Y849</accession>